<dbReference type="Pfam" id="PF01218">
    <property type="entry name" value="Coprogen_oxidas"/>
    <property type="match status" value="1"/>
</dbReference>
<sequence length="351" mass="39253">MAAQMAAVLLGLAMGCLLLGSGDAFMTGQPLLCQGRRSHALRARPVAPLCKASDEWEDFILETQENICRTAARADGKSSFITDRWDRGEGQGFGITRVLEDGNLWEKAACSVSVVKGKLSKERAMAMSSRGREAEAGQPYSAIACSLVFHSASPMVPTFRADVRHFQVVGGGGWYGGGADLTPYYLFPEDAKEFHSFYKNICDKHDPQAYGKFKKWCDDYFYIPARKEHRGVGGIFFDDLAQMSDSSDPLPFVKDVADGFMPSYLPIAERRRSTPFTDKQRNWQLLRRGRYLEFNLLYDRGVKFGLDGQGRTESIMVSAPPLIAWRYNVEPEEGSEEQKLVDVLREPIAWA</sequence>
<protein>
    <submittedName>
        <fullName evidence="2 3">Uncharacterized protein</fullName>
    </submittedName>
</protein>
<dbReference type="AlphaFoldDB" id="L1J0C2"/>
<evidence type="ECO:0000313" key="2">
    <source>
        <dbReference type="EMBL" id="EKX41594.1"/>
    </source>
</evidence>
<dbReference type="STRING" id="905079.L1J0C2"/>
<proteinExistence type="predicted"/>
<evidence type="ECO:0000313" key="4">
    <source>
        <dbReference type="Proteomes" id="UP000011087"/>
    </source>
</evidence>
<name>L1J0C2_GUITC</name>
<dbReference type="eggNOG" id="KOG1518">
    <property type="taxonomic scope" value="Eukaryota"/>
</dbReference>
<dbReference type="RefSeq" id="XP_005828574.1">
    <property type="nucleotide sequence ID" value="XM_005828517.1"/>
</dbReference>
<gene>
    <name evidence="2" type="ORF">GUITHDRAFT_164330</name>
</gene>
<dbReference type="PIRSF" id="PIRSF000166">
    <property type="entry name" value="Coproporphyri_ox"/>
    <property type="match status" value="1"/>
</dbReference>
<dbReference type="GeneID" id="17298248"/>
<keyword evidence="1" id="KW-0732">Signal</keyword>
<reference evidence="3" key="3">
    <citation type="submission" date="2015-06" db="UniProtKB">
        <authorList>
            <consortium name="EnsemblProtists"/>
        </authorList>
    </citation>
    <scope>IDENTIFICATION</scope>
</reference>
<organism evidence="2">
    <name type="scientific">Guillardia theta (strain CCMP2712)</name>
    <name type="common">Cryptophyte</name>
    <dbReference type="NCBI Taxonomy" id="905079"/>
    <lineage>
        <taxon>Eukaryota</taxon>
        <taxon>Cryptophyceae</taxon>
        <taxon>Pyrenomonadales</taxon>
        <taxon>Geminigeraceae</taxon>
        <taxon>Guillardia</taxon>
    </lineage>
</organism>
<dbReference type="GO" id="GO:0006782">
    <property type="term" value="P:protoporphyrinogen IX biosynthetic process"/>
    <property type="evidence" value="ECO:0007669"/>
    <property type="project" value="UniProtKB-UniPathway"/>
</dbReference>
<feature type="chain" id="PRO_5008770701" evidence="1">
    <location>
        <begin position="25"/>
        <end position="351"/>
    </location>
</feature>
<dbReference type="PaxDb" id="55529-EKX41594"/>
<dbReference type="OMA" id="PLVAWKY"/>
<dbReference type="EMBL" id="JH993022">
    <property type="protein sequence ID" value="EKX41594.1"/>
    <property type="molecule type" value="Genomic_DNA"/>
</dbReference>
<dbReference type="PANTHER" id="PTHR10755">
    <property type="entry name" value="COPROPORPHYRINOGEN III OXIDASE, MITOCHONDRIAL"/>
    <property type="match status" value="1"/>
</dbReference>
<dbReference type="GO" id="GO:0004109">
    <property type="term" value="F:coproporphyrinogen oxidase activity"/>
    <property type="evidence" value="ECO:0007669"/>
    <property type="project" value="InterPro"/>
</dbReference>
<dbReference type="HOGENOM" id="CLU_026169_0_1_1"/>
<reference evidence="2 4" key="1">
    <citation type="journal article" date="2012" name="Nature">
        <title>Algal genomes reveal evolutionary mosaicism and the fate of nucleomorphs.</title>
        <authorList>
            <consortium name="DOE Joint Genome Institute"/>
            <person name="Curtis B.A."/>
            <person name="Tanifuji G."/>
            <person name="Burki F."/>
            <person name="Gruber A."/>
            <person name="Irimia M."/>
            <person name="Maruyama S."/>
            <person name="Arias M.C."/>
            <person name="Ball S.G."/>
            <person name="Gile G.H."/>
            <person name="Hirakawa Y."/>
            <person name="Hopkins J.F."/>
            <person name="Kuo A."/>
            <person name="Rensing S.A."/>
            <person name="Schmutz J."/>
            <person name="Symeonidi A."/>
            <person name="Elias M."/>
            <person name="Eveleigh R.J."/>
            <person name="Herman E.K."/>
            <person name="Klute M.J."/>
            <person name="Nakayama T."/>
            <person name="Obornik M."/>
            <person name="Reyes-Prieto A."/>
            <person name="Armbrust E.V."/>
            <person name="Aves S.J."/>
            <person name="Beiko R.G."/>
            <person name="Coutinho P."/>
            <person name="Dacks J.B."/>
            <person name="Durnford D.G."/>
            <person name="Fast N.M."/>
            <person name="Green B.R."/>
            <person name="Grisdale C.J."/>
            <person name="Hempel F."/>
            <person name="Henrissat B."/>
            <person name="Hoppner M.P."/>
            <person name="Ishida K."/>
            <person name="Kim E."/>
            <person name="Koreny L."/>
            <person name="Kroth P.G."/>
            <person name="Liu Y."/>
            <person name="Malik S.B."/>
            <person name="Maier U.G."/>
            <person name="McRose D."/>
            <person name="Mock T."/>
            <person name="Neilson J.A."/>
            <person name="Onodera N.T."/>
            <person name="Poole A.M."/>
            <person name="Pritham E.J."/>
            <person name="Richards T.A."/>
            <person name="Rocap G."/>
            <person name="Roy S.W."/>
            <person name="Sarai C."/>
            <person name="Schaack S."/>
            <person name="Shirato S."/>
            <person name="Slamovits C.H."/>
            <person name="Spencer D.F."/>
            <person name="Suzuki S."/>
            <person name="Worden A.Z."/>
            <person name="Zauner S."/>
            <person name="Barry K."/>
            <person name="Bell C."/>
            <person name="Bharti A.K."/>
            <person name="Crow J.A."/>
            <person name="Grimwood J."/>
            <person name="Kramer R."/>
            <person name="Lindquist E."/>
            <person name="Lucas S."/>
            <person name="Salamov A."/>
            <person name="McFadden G.I."/>
            <person name="Lane C.E."/>
            <person name="Keeling P.J."/>
            <person name="Gray M.W."/>
            <person name="Grigoriev I.V."/>
            <person name="Archibald J.M."/>
        </authorList>
    </citation>
    <scope>NUCLEOTIDE SEQUENCE</scope>
    <source>
        <strain evidence="2 4">CCMP2712</strain>
    </source>
</reference>
<keyword evidence="4" id="KW-1185">Reference proteome</keyword>
<evidence type="ECO:0000313" key="3">
    <source>
        <dbReference type="EnsemblProtists" id="EKX41594"/>
    </source>
</evidence>
<dbReference type="InterPro" id="IPR001260">
    <property type="entry name" value="Coprogen_oxidase_aer"/>
</dbReference>
<dbReference type="OrthoDB" id="15318at2759"/>
<dbReference type="SUPFAM" id="SSF102886">
    <property type="entry name" value="Coproporphyrinogen III oxidase"/>
    <property type="match status" value="1"/>
</dbReference>
<dbReference type="EnsemblProtists" id="EKX41594">
    <property type="protein sequence ID" value="EKX41594"/>
    <property type="gene ID" value="GUITHDRAFT_164330"/>
</dbReference>
<dbReference type="PRINTS" id="PR00073">
    <property type="entry name" value="COPRGNOXDASE"/>
</dbReference>
<dbReference type="Gene3D" id="3.40.1500.10">
    <property type="entry name" value="Coproporphyrinogen III oxidase, aerobic"/>
    <property type="match status" value="1"/>
</dbReference>
<dbReference type="PANTHER" id="PTHR10755:SF3">
    <property type="entry name" value="COPROPORPHYRINOGEN OXIDASE"/>
    <property type="match status" value="1"/>
</dbReference>
<dbReference type="NCBIfam" id="NF003727">
    <property type="entry name" value="PRK05330.1"/>
    <property type="match status" value="1"/>
</dbReference>
<evidence type="ECO:0000256" key="1">
    <source>
        <dbReference type="SAM" id="SignalP"/>
    </source>
</evidence>
<dbReference type="GO" id="GO:0005737">
    <property type="term" value="C:cytoplasm"/>
    <property type="evidence" value="ECO:0007669"/>
    <property type="project" value="TreeGrafter"/>
</dbReference>
<dbReference type="KEGG" id="gtt:GUITHDRAFT_164330"/>
<reference evidence="4" key="2">
    <citation type="submission" date="2012-11" db="EMBL/GenBank/DDBJ databases">
        <authorList>
            <person name="Kuo A."/>
            <person name="Curtis B.A."/>
            <person name="Tanifuji G."/>
            <person name="Burki F."/>
            <person name="Gruber A."/>
            <person name="Irimia M."/>
            <person name="Maruyama S."/>
            <person name="Arias M.C."/>
            <person name="Ball S.G."/>
            <person name="Gile G.H."/>
            <person name="Hirakawa Y."/>
            <person name="Hopkins J.F."/>
            <person name="Rensing S.A."/>
            <person name="Schmutz J."/>
            <person name="Symeonidi A."/>
            <person name="Elias M."/>
            <person name="Eveleigh R.J."/>
            <person name="Herman E.K."/>
            <person name="Klute M.J."/>
            <person name="Nakayama T."/>
            <person name="Obornik M."/>
            <person name="Reyes-Prieto A."/>
            <person name="Armbrust E.V."/>
            <person name="Aves S.J."/>
            <person name="Beiko R.G."/>
            <person name="Coutinho P."/>
            <person name="Dacks J.B."/>
            <person name="Durnford D.G."/>
            <person name="Fast N.M."/>
            <person name="Green B.R."/>
            <person name="Grisdale C."/>
            <person name="Hempe F."/>
            <person name="Henrissat B."/>
            <person name="Hoppner M.P."/>
            <person name="Ishida K.-I."/>
            <person name="Kim E."/>
            <person name="Koreny L."/>
            <person name="Kroth P.G."/>
            <person name="Liu Y."/>
            <person name="Malik S.-B."/>
            <person name="Maier U.G."/>
            <person name="McRose D."/>
            <person name="Mock T."/>
            <person name="Neilson J.A."/>
            <person name="Onodera N.T."/>
            <person name="Poole A.M."/>
            <person name="Pritham E.J."/>
            <person name="Richards T.A."/>
            <person name="Rocap G."/>
            <person name="Roy S.W."/>
            <person name="Sarai C."/>
            <person name="Schaack S."/>
            <person name="Shirato S."/>
            <person name="Slamovits C.H."/>
            <person name="Spencer D.F."/>
            <person name="Suzuki S."/>
            <person name="Worden A.Z."/>
            <person name="Zauner S."/>
            <person name="Barry K."/>
            <person name="Bell C."/>
            <person name="Bharti A.K."/>
            <person name="Crow J.A."/>
            <person name="Grimwood J."/>
            <person name="Kramer R."/>
            <person name="Lindquist E."/>
            <person name="Lucas S."/>
            <person name="Salamov A."/>
            <person name="McFadden G.I."/>
            <person name="Lane C.E."/>
            <person name="Keeling P.J."/>
            <person name="Gray M.W."/>
            <person name="Grigoriev I.V."/>
            <person name="Archibald J.M."/>
        </authorList>
    </citation>
    <scope>NUCLEOTIDE SEQUENCE</scope>
    <source>
        <strain evidence="4">CCMP2712</strain>
    </source>
</reference>
<dbReference type="UniPathway" id="UPA00251">
    <property type="reaction ID" value="UER00322"/>
</dbReference>
<feature type="signal peptide" evidence="1">
    <location>
        <begin position="1"/>
        <end position="24"/>
    </location>
</feature>
<dbReference type="InterPro" id="IPR036406">
    <property type="entry name" value="Coprogen_oxidase_aer_sf"/>
</dbReference>
<dbReference type="Proteomes" id="UP000011087">
    <property type="component" value="Unassembled WGS sequence"/>
</dbReference>
<accession>L1J0C2</accession>